<feature type="compositionally biased region" description="Low complexity" evidence="1">
    <location>
        <begin position="137"/>
        <end position="162"/>
    </location>
</feature>
<feature type="domain" description="YoaR-like putative peptidoglycan binding" evidence="3">
    <location>
        <begin position="587"/>
        <end position="650"/>
    </location>
</feature>
<accession>A0ABW7W1G0</accession>
<dbReference type="Pfam" id="PF12229">
    <property type="entry name" value="PG_binding_4"/>
    <property type="match status" value="1"/>
</dbReference>
<feature type="compositionally biased region" description="Pro residues" evidence="1">
    <location>
        <begin position="97"/>
        <end position="110"/>
    </location>
</feature>
<feature type="compositionally biased region" description="Gly residues" evidence="1">
    <location>
        <begin position="318"/>
        <end position="327"/>
    </location>
</feature>
<feature type="region of interest" description="Disordered" evidence="1">
    <location>
        <begin position="834"/>
        <end position="855"/>
    </location>
</feature>
<feature type="compositionally biased region" description="Pro residues" evidence="1">
    <location>
        <begin position="127"/>
        <end position="136"/>
    </location>
</feature>
<keyword evidence="5" id="KW-1185">Reference proteome</keyword>
<name>A0ABW7W1G0_9NOCA</name>
<dbReference type="InterPro" id="IPR007391">
    <property type="entry name" value="Vancomycin_resist_VanW"/>
</dbReference>
<keyword evidence="2" id="KW-1133">Transmembrane helix</keyword>
<feature type="region of interest" description="Disordered" evidence="1">
    <location>
        <begin position="1"/>
        <end position="332"/>
    </location>
</feature>
<keyword evidence="2" id="KW-0812">Transmembrane</keyword>
<sequence>MSSESNTERGDRRDHGRPQPTDGGLRQLLDTGRAQQGQQPSPPTEPVEQAGNVAPGWRGGSSWLNPRAGSAAQRDESDQAPPAPGPASDDASSRTSPPAPEVSRPGPPGRVPGAPAASGPGPAAPSARPPGAPAPAAPAGSRPSIGSGPAATAGARPSSGPGPATPPGARPSSGPGPAAPAGARPSPGAPASGGPGPSPASGSPSAPGGPSDPAGPARTAGPGPRSGTGPATPPGPVDPTGPEYNTQQFARPAVASTPAVFADADPDDTPTEVFDSSALTQRLSGGPSSWPGHPNNPTSADILAQGEKSGPPAPPRGPGKGRGTGGSGDDDGRFAGARTWLRDSANARRVLLVAAIVFGVALVGYIADLVMTSGKIPRGVEVAGVAIGGMDKDAARAKLQETLDPRSGAVVPVKIADVQTELVPAAAGLGVDWEATWERVGGQPLNPASRLLSFVATRKVTVASSVDEAALDRTFEELKVHDQPPVEGGIHFEGTRPVEVNPVSGRVLDTAAARTVLTEQWATASTLDLPVAVAPPAVRQDAIDAAMHQIAEPAVSAPVSYTGKGNATAGLSPEQIATIVGFVPDGHGGLRVEFDHKVATDLLAPQLASTEVEPKDATFTFSGAPTVVPAVVGDKINWPKTLEQLPAMLAATGAPRTTPAIYERIEPKLTTQAAEALGINETMGEFTTSGFTGPSGVNIRTVAQEVDGAVVKPGDTFSLNTHTGPRTAAEGYVESGIIDHGRPSKAVGGGISQFATTLYNAAYFAGLEDAGHTEHSYYISRYPAAREATVFDGAIDLQFRNNTPHGIYIQAFADSSEVTVRIWGTKTVNVESITGDRTKPTEPETITLPEGDDCIASTGAPGFTISDTRVITDINTGAEISRHTRTVKYDPVPEVKCESPDKEKPEESTGEPSGGSQPSGTAPNSRPSSRPGSR</sequence>
<dbReference type="PANTHER" id="PTHR35788:SF1">
    <property type="entry name" value="EXPORTED PROTEIN"/>
    <property type="match status" value="1"/>
</dbReference>
<feature type="compositionally biased region" description="Basic and acidic residues" evidence="1">
    <location>
        <begin position="887"/>
        <end position="907"/>
    </location>
</feature>
<organism evidence="4 5">
    <name type="scientific">Nocardia testacea</name>
    <dbReference type="NCBI Taxonomy" id="248551"/>
    <lineage>
        <taxon>Bacteria</taxon>
        <taxon>Bacillati</taxon>
        <taxon>Actinomycetota</taxon>
        <taxon>Actinomycetes</taxon>
        <taxon>Mycobacteriales</taxon>
        <taxon>Nocardiaceae</taxon>
        <taxon>Nocardia</taxon>
    </lineage>
</organism>
<feature type="compositionally biased region" description="Low complexity" evidence="1">
    <location>
        <begin position="111"/>
        <end position="126"/>
    </location>
</feature>
<evidence type="ECO:0000259" key="3">
    <source>
        <dbReference type="Pfam" id="PF12229"/>
    </source>
</evidence>
<dbReference type="InterPro" id="IPR022029">
    <property type="entry name" value="YoaR-like_PG-bd"/>
</dbReference>
<feature type="compositionally biased region" description="Polar residues" evidence="1">
    <location>
        <begin position="277"/>
        <end position="287"/>
    </location>
</feature>
<dbReference type="Proteomes" id="UP001611494">
    <property type="component" value="Unassembled WGS sequence"/>
</dbReference>
<protein>
    <submittedName>
        <fullName evidence="4">VanW family protein</fullName>
    </submittedName>
</protein>
<feature type="compositionally biased region" description="Low complexity" evidence="1">
    <location>
        <begin position="923"/>
        <end position="934"/>
    </location>
</feature>
<gene>
    <name evidence="4" type="ORF">ACH49Z_16605</name>
</gene>
<dbReference type="Pfam" id="PF04294">
    <property type="entry name" value="VanW"/>
    <property type="match status" value="1"/>
</dbReference>
<evidence type="ECO:0000256" key="1">
    <source>
        <dbReference type="SAM" id="MobiDB-lite"/>
    </source>
</evidence>
<feature type="compositionally biased region" description="Basic and acidic residues" evidence="1">
    <location>
        <begin position="1"/>
        <end position="17"/>
    </location>
</feature>
<dbReference type="PANTHER" id="PTHR35788">
    <property type="entry name" value="EXPORTED PROTEIN-RELATED"/>
    <property type="match status" value="1"/>
</dbReference>
<reference evidence="4 5" key="1">
    <citation type="submission" date="2024-10" db="EMBL/GenBank/DDBJ databases">
        <title>The Natural Products Discovery Center: Release of the First 8490 Sequenced Strains for Exploring Actinobacteria Biosynthetic Diversity.</title>
        <authorList>
            <person name="Kalkreuter E."/>
            <person name="Kautsar S.A."/>
            <person name="Yang D."/>
            <person name="Bader C.D."/>
            <person name="Teijaro C.N."/>
            <person name="Fluegel L."/>
            <person name="Davis C.M."/>
            <person name="Simpson J.R."/>
            <person name="Lauterbach L."/>
            <person name="Steele A.D."/>
            <person name="Gui C."/>
            <person name="Meng S."/>
            <person name="Li G."/>
            <person name="Viehrig K."/>
            <person name="Ye F."/>
            <person name="Su P."/>
            <person name="Kiefer A.F."/>
            <person name="Nichols A."/>
            <person name="Cepeda A.J."/>
            <person name="Yan W."/>
            <person name="Fan B."/>
            <person name="Jiang Y."/>
            <person name="Adhikari A."/>
            <person name="Zheng C.-J."/>
            <person name="Schuster L."/>
            <person name="Cowan T.M."/>
            <person name="Smanski M.J."/>
            <person name="Chevrette M.G."/>
            <person name="De Carvalho L.P.S."/>
            <person name="Shen B."/>
        </authorList>
    </citation>
    <scope>NUCLEOTIDE SEQUENCE [LARGE SCALE GENOMIC DNA]</scope>
    <source>
        <strain evidence="4 5">NPDC019377</strain>
    </source>
</reference>
<dbReference type="InterPro" id="IPR052913">
    <property type="entry name" value="Glycopeptide_resist_protein"/>
</dbReference>
<keyword evidence="2" id="KW-0472">Membrane</keyword>
<dbReference type="RefSeq" id="WP_397062641.1">
    <property type="nucleotide sequence ID" value="NZ_JBIRYL010000003.1"/>
</dbReference>
<evidence type="ECO:0000313" key="4">
    <source>
        <dbReference type="EMBL" id="MFI2231466.1"/>
    </source>
</evidence>
<feature type="compositionally biased region" description="Low complexity" evidence="1">
    <location>
        <begin position="199"/>
        <end position="227"/>
    </location>
</feature>
<comment type="caution">
    <text evidence="4">The sequence shown here is derived from an EMBL/GenBank/DDBJ whole genome shotgun (WGS) entry which is preliminary data.</text>
</comment>
<evidence type="ECO:0000313" key="5">
    <source>
        <dbReference type="Proteomes" id="UP001611494"/>
    </source>
</evidence>
<feature type="compositionally biased region" description="Low complexity" evidence="1">
    <location>
        <begin position="170"/>
        <end position="192"/>
    </location>
</feature>
<evidence type="ECO:0000256" key="2">
    <source>
        <dbReference type="SAM" id="Phobius"/>
    </source>
</evidence>
<feature type="transmembrane region" description="Helical" evidence="2">
    <location>
        <begin position="350"/>
        <end position="367"/>
    </location>
</feature>
<dbReference type="EMBL" id="JBIRYL010000003">
    <property type="protein sequence ID" value="MFI2231466.1"/>
    <property type="molecule type" value="Genomic_DNA"/>
</dbReference>
<feature type="compositionally biased region" description="Polar residues" evidence="1">
    <location>
        <begin position="910"/>
        <end position="922"/>
    </location>
</feature>
<proteinExistence type="predicted"/>
<feature type="region of interest" description="Disordered" evidence="1">
    <location>
        <begin position="885"/>
        <end position="934"/>
    </location>
</feature>